<dbReference type="GO" id="GO:0003677">
    <property type="term" value="F:DNA binding"/>
    <property type="evidence" value="ECO:0007669"/>
    <property type="project" value="UniProtKB-KW"/>
</dbReference>
<sequence>MSTTVAKAVLVLHQLADGPRSLSALAEAVGVHSSTALRMIQPLLADGLIARGGDGKYRLGLRLAELGQQALDNVDLHGAAHGHLLELAEDVGATVHLAQLIDDAIVYVDKIEHRATMRMWSRIGRAVPLHTSSVSKAILAGLEPELRDRLIARCGFEWHTDETITTREALLAELRVTADRGYATDLGEFEPLVHCIGIPVPQSSGVDAAVSITTIQASPDVDALRGLVPRLATAAKAIAADLGHRG</sequence>
<protein>
    <submittedName>
        <fullName evidence="6">IclR family transcriptional regulator</fullName>
    </submittedName>
</protein>
<dbReference type="InterPro" id="IPR014757">
    <property type="entry name" value="Tscrpt_reg_IclR_C"/>
</dbReference>
<dbReference type="OrthoDB" id="9807558at2"/>
<dbReference type="AlphaFoldDB" id="A0A660CJX5"/>
<dbReference type="Gene3D" id="1.10.10.10">
    <property type="entry name" value="Winged helix-like DNA-binding domain superfamily/Winged helix DNA-binding domain"/>
    <property type="match status" value="1"/>
</dbReference>
<evidence type="ECO:0000256" key="1">
    <source>
        <dbReference type="ARBA" id="ARBA00023015"/>
    </source>
</evidence>
<dbReference type="RefSeq" id="WP_030529993.1">
    <property type="nucleotide sequence ID" value="NZ_JOIJ01000001.1"/>
</dbReference>
<dbReference type="InterPro" id="IPR036390">
    <property type="entry name" value="WH_DNA-bd_sf"/>
</dbReference>
<evidence type="ECO:0000259" key="4">
    <source>
        <dbReference type="PROSITE" id="PS51077"/>
    </source>
</evidence>
<evidence type="ECO:0000313" key="6">
    <source>
        <dbReference type="EMBL" id="TWH21919.1"/>
    </source>
</evidence>
<dbReference type="Pfam" id="PF09339">
    <property type="entry name" value="HTH_IclR"/>
    <property type="match status" value="1"/>
</dbReference>
<feature type="domain" description="HTH iclR-type" evidence="4">
    <location>
        <begin position="2"/>
        <end position="61"/>
    </location>
</feature>
<keyword evidence="1" id="KW-0805">Transcription regulation</keyword>
<dbReference type="PANTHER" id="PTHR30136">
    <property type="entry name" value="HELIX-TURN-HELIX TRANSCRIPTIONAL REGULATOR, ICLR FAMILY"/>
    <property type="match status" value="1"/>
</dbReference>
<dbReference type="GO" id="GO:0003700">
    <property type="term" value="F:DNA-binding transcription factor activity"/>
    <property type="evidence" value="ECO:0007669"/>
    <property type="project" value="TreeGrafter"/>
</dbReference>
<dbReference type="PANTHER" id="PTHR30136:SF24">
    <property type="entry name" value="HTH-TYPE TRANSCRIPTIONAL REPRESSOR ALLR"/>
    <property type="match status" value="1"/>
</dbReference>
<keyword evidence="2" id="KW-0238">DNA-binding</keyword>
<feature type="domain" description="IclR-ED" evidence="5">
    <location>
        <begin position="62"/>
        <end position="244"/>
    </location>
</feature>
<dbReference type="InterPro" id="IPR005471">
    <property type="entry name" value="Tscrpt_reg_IclR_N"/>
</dbReference>
<evidence type="ECO:0000259" key="5">
    <source>
        <dbReference type="PROSITE" id="PS51078"/>
    </source>
</evidence>
<dbReference type="PROSITE" id="PS51078">
    <property type="entry name" value="ICLR_ED"/>
    <property type="match status" value="1"/>
</dbReference>
<dbReference type="InterPro" id="IPR050707">
    <property type="entry name" value="HTH_MetabolicPath_Reg"/>
</dbReference>
<dbReference type="SUPFAM" id="SSF46785">
    <property type="entry name" value="Winged helix' DNA-binding domain"/>
    <property type="match status" value="1"/>
</dbReference>
<dbReference type="SMART" id="SM00346">
    <property type="entry name" value="HTH_ICLR"/>
    <property type="match status" value="1"/>
</dbReference>
<evidence type="ECO:0000256" key="2">
    <source>
        <dbReference type="ARBA" id="ARBA00023125"/>
    </source>
</evidence>
<dbReference type="Gene3D" id="3.30.450.40">
    <property type="match status" value="1"/>
</dbReference>
<name>A0A660CJX5_9PSEU</name>
<reference evidence="6 7" key="1">
    <citation type="submission" date="2019-07" db="EMBL/GenBank/DDBJ databases">
        <title>R&amp;d 2014.</title>
        <authorList>
            <person name="Klenk H.-P."/>
        </authorList>
    </citation>
    <scope>NUCLEOTIDE SEQUENCE [LARGE SCALE GENOMIC DNA]</scope>
    <source>
        <strain evidence="6 7">DSM 43194</strain>
    </source>
</reference>
<dbReference type="EMBL" id="VLJV01000001">
    <property type="protein sequence ID" value="TWH21919.1"/>
    <property type="molecule type" value="Genomic_DNA"/>
</dbReference>
<dbReference type="GO" id="GO:0045892">
    <property type="term" value="P:negative regulation of DNA-templated transcription"/>
    <property type="evidence" value="ECO:0007669"/>
    <property type="project" value="TreeGrafter"/>
</dbReference>
<organism evidence="6 7">
    <name type="scientific">Prauserella rugosa</name>
    <dbReference type="NCBI Taxonomy" id="43354"/>
    <lineage>
        <taxon>Bacteria</taxon>
        <taxon>Bacillati</taxon>
        <taxon>Actinomycetota</taxon>
        <taxon>Actinomycetes</taxon>
        <taxon>Pseudonocardiales</taxon>
        <taxon>Pseudonocardiaceae</taxon>
        <taxon>Prauserella</taxon>
    </lineage>
</organism>
<dbReference type="PROSITE" id="PS51077">
    <property type="entry name" value="HTH_ICLR"/>
    <property type="match status" value="1"/>
</dbReference>
<proteinExistence type="predicted"/>
<dbReference type="SUPFAM" id="SSF55781">
    <property type="entry name" value="GAF domain-like"/>
    <property type="match status" value="1"/>
</dbReference>
<keyword evidence="3" id="KW-0804">Transcription</keyword>
<accession>A0A660CJX5</accession>
<dbReference type="InterPro" id="IPR029016">
    <property type="entry name" value="GAF-like_dom_sf"/>
</dbReference>
<evidence type="ECO:0000313" key="7">
    <source>
        <dbReference type="Proteomes" id="UP000317303"/>
    </source>
</evidence>
<dbReference type="Proteomes" id="UP000317303">
    <property type="component" value="Unassembled WGS sequence"/>
</dbReference>
<evidence type="ECO:0000256" key="3">
    <source>
        <dbReference type="ARBA" id="ARBA00023163"/>
    </source>
</evidence>
<dbReference type="Pfam" id="PF01614">
    <property type="entry name" value="IclR_C"/>
    <property type="match status" value="1"/>
</dbReference>
<comment type="caution">
    <text evidence="6">The sequence shown here is derived from an EMBL/GenBank/DDBJ whole genome shotgun (WGS) entry which is preliminary data.</text>
</comment>
<gene>
    <name evidence="6" type="ORF">JD82_03789</name>
</gene>
<dbReference type="InterPro" id="IPR036388">
    <property type="entry name" value="WH-like_DNA-bd_sf"/>
</dbReference>
<keyword evidence="7" id="KW-1185">Reference proteome</keyword>